<dbReference type="EMBL" id="CAJVCH010117475">
    <property type="protein sequence ID" value="CAG7725096.1"/>
    <property type="molecule type" value="Genomic_DNA"/>
</dbReference>
<dbReference type="PANTHER" id="PTHR47331">
    <property type="entry name" value="PHD-TYPE DOMAIN-CONTAINING PROTEIN"/>
    <property type="match status" value="1"/>
</dbReference>
<gene>
    <name evidence="1" type="ORF">AFUS01_LOCUS14077</name>
</gene>
<name>A0A8J2JS00_9HEXA</name>
<dbReference type="PANTHER" id="PTHR47331:SF1">
    <property type="entry name" value="GAG-LIKE PROTEIN"/>
    <property type="match status" value="1"/>
</dbReference>
<dbReference type="Proteomes" id="UP000708208">
    <property type="component" value="Unassembled WGS sequence"/>
</dbReference>
<protein>
    <submittedName>
        <fullName evidence="1">Uncharacterized protein</fullName>
    </submittedName>
</protein>
<dbReference type="AlphaFoldDB" id="A0A8J2JS00"/>
<keyword evidence="2" id="KW-1185">Reference proteome</keyword>
<evidence type="ECO:0000313" key="2">
    <source>
        <dbReference type="Proteomes" id="UP000708208"/>
    </source>
</evidence>
<sequence>MFEFELRQYRNPDFKVPGTKNRKTGTVFPESYSIDYWQDQYDKCLWGQELADTKSNFKDYENLRKLEKLIVKYLKEQGCNPVEWLVDEVQRMKEASDLSSLRDLQQAQDGILPGLDLTPIQWHFNPPRAPHQGGVWESCVKLVKHYLNRIMEQDSYNWEELETVLVFTEALVNSRPLTPLTEDTEDLDVLTPAHFGRYFTTLGTET</sequence>
<comment type="caution">
    <text evidence="1">The sequence shown here is derived from an EMBL/GenBank/DDBJ whole genome shotgun (WGS) entry which is preliminary data.</text>
</comment>
<dbReference type="OrthoDB" id="10049357at2759"/>
<evidence type="ECO:0000313" key="1">
    <source>
        <dbReference type="EMBL" id="CAG7725096.1"/>
    </source>
</evidence>
<reference evidence="1" key="1">
    <citation type="submission" date="2021-06" db="EMBL/GenBank/DDBJ databases">
        <authorList>
            <person name="Hodson N. C."/>
            <person name="Mongue J. A."/>
            <person name="Jaron S. K."/>
        </authorList>
    </citation>
    <scope>NUCLEOTIDE SEQUENCE</scope>
</reference>
<proteinExistence type="predicted"/>
<organism evidence="1 2">
    <name type="scientific">Allacma fusca</name>
    <dbReference type="NCBI Taxonomy" id="39272"/>
    <lineage>
        <taxon>Eukaryota</taxon>
        <taxon>Metazoa</taxon>
        <taxon>Ecdysozoa</taxon>
        <taxon>Arthropoda</taxon>
        <taxon>Hexapoda</taxon>
        <taxon>Collembola</taxon>
        <taxon>Symphypleona</taxon>
        <taxon>Sminthuridae</taxon>
        <taxon>Allacma</taxon>
    </lineage>
</organism>
<accession>A0A8J2JS00</accession>